<dbReference type="PANTHER" id="PTHR24321:SF8">
    <property type="entry name" value="ESTRADIOL 17-BETA-DEHYDROGENASE 8-RELATED"/>
    <property type="match status" value="1"/>
</dbReference>
<comment type="similarity">
    <text evidence="1">Belongs to the short-chain dehydrogenases/reductases (SDR) family.</text>
</comment>
<dbReference type="PANTHER" id="PTHR24321">
    <property type="entry name" value="DEHYDROGENASES, SHORT CHAIN"/>
    <property type="match status" value="1"/>
</dbReference>
<dbReference type="GeneID" id="95987638"/>
<evidence type="ECO:0000256" key="3">
    <source>
        <dbReference type="ARBA" id="ARBA00023002"/>
    </source>
</evidence>
<dbReference type="EMBL" id="JBBXJM010000005">
    <property type="protein sequence ID" value="KAL1407179.1"/>
    <property type="molecule type" value="Genomic_DNA"/>
</dbReference>
<reference evidence="4 5" key="1">
    <citation type="submission" date="2023-08" db="EMBL/GenBank/DDBJ databases">
        <title>Annotated Genome Sequence of Vanrija albida AlHP1.</title>
        <authorList>
            <person name="Herzog R."/>
        </authorList>
    </citation>
    <scope>NUCLEOTIDE SEQUENCE [LARGE SCALE GENOMIC DNA]</scope>
    <source>
        <strain evidence="4 5">AlHP1</strain>
    </source>
</reference>
<name>A0ABR3PXK0_9TREE</name>
<dbReference type="Gene3D" id="3.40.50.720">
    <property type="entry name" value="NAD(P)-binding Rossmann-like Domain"/>
    <property type="match status" value="1"/>
</dbReference>
<dbReference type="PRINTS" id="PR00081">
    <property type="entry name" value="GDHRDH"/>
</dbReference>
<dbReference type="PROSITE" id="PS00061">
    <property type="entry name" value="ADH_SHORT"/>
    <property type="match status" value="1"/>
</dbReference>
<dbReference type="Proteomes" id="UP001565368">
    <property type="component" value="Unassembled WGS sequence"/>
</dbReference>
<evidence type="ECO:0000313" key="4">
    <source>
        <dbReference type="EMBL" id="KAL1407179.1"/>
    </source>
</evidence>
<evidence type="ECO:0000256" key="1">
    <source>
        <dbReference type="ARBA" id="ARBA00006484"/>
    </source>
</evidence>
<dbReference type="Pfam" id="PF13561">
    <property type="entry name" value="adh_short_C2"/>
    <property type="match status" value="1"/>
</dbReference>
<dbReference type="RefSeq" id="XP_069207123.1">
    <property type="nucleotide sequence ID" value="XM_069355052.1"/>
</dbReference>
<sequence>MSTSFQGKVAIVTGGASGIGLATVKALLGAGANVTLVDVNDASIEAALASFGSDTERVLVVKGDTSREATSEQATTETLGKWGRLDAAVLAAGIAHSPSPLHETKEEDWDRVMGVNAKGVFFGLKHALAGFLASPSKGAGCAVVAISSVAGLEGLPYIAAYSASKFAVRGLVANAAAEYGPKGIRVNAICPGYIETPLTASASAMGMEEAAKAKSSLKRNGKPDEVAAAALYLLSPAASFVTGTSMRVDGGVARFL</sequence>
<dbReference type="InterPro" id="IPR036291">
    <property type="entry name" value="NAD(P)-bd_dom_sf"/>
</dbReference>
<dbReference type="InterPro" id="IPR020904">
    <property type="entry name" value="Sc_DH/Rdtase_CS"/>
</dbReference>
<evidence type="ECO:0000313" key="5">
    <source>
        <dbReference type="Proteomes" id="UP001565368"/>
    </source>
</evidence>
<comment type="caution">
    <text evidence="4">The sequence shown here is derived from an EMBL/GenBank/DDBJ whole genome shotgun (WGS) entry which is preliminary data.</text>
</comment>
<organism evidence="4 5">
    <name type="scientific">Vanrija albida</name>
    <dbReference type="NCBI Taxonomy" id="181172"/>
    <lineage>
        <taxon>Eukaryota</taxon>
        <taxon>Fungi</taxon>
        <taxon>Dikarya</taxon>
        <taxon>Basidiomycota</taxon>
        <taxon>Agaricomycotina</taxon>
        <taxon>Tremellomycetes</taxon>
        <taxon>Trichosporonales</taxon>
        <taxon>Trichosporonaceae</taxon>
        <taxon>Vanrija</taxon>
    </lineage>
</organism>
<protein>
    <submittedName>
        <fullName evidence="4">Uncharacterized protein</fullName>
    </submittedName>
</protein>
<accession>A0ABR3PXK0</accession>
<dbReference type="SUPFAM" id="SSF51735">
    <property type="entry name" value="NAD(P)-binding Rossmann-fold domains"/>
    <property type="match status" value="1"/>
</dbReference>
<gene>
    <name evidence="4" type="ORF">Q8F55_006595</name>
</gene>
<proteinExistence type="inferred from homology"/>
<keyword evidence="2" id="KW-0521">NADP</keyword>
<keyword evidence="3" id="KW-0560">Oxidoreductase</keyword>
<keyword evidence="5" id="KW-1185">Reference proteome</keyword>
<evidence type="ECO:0000256" key="2">
    <source>
        <dbReference type="ARBA" id="ARBA00022857"/>
    </source>
</evidence>
<dbReference type="NCBIfam" id="NF005559">
    <property type="entry name" value="PRK07231.1"/>
    <property type="match status" value="1"/>
</dbReference>
<dbReference type="CDD" id="cd05233">
    <property type="entry name" value="SDR_c"/>
    <property type="match status" value="1"/>
</dbReference>
<dbReference type="InterPro" id="IPR002347">
    <property type="entry name" value="SDR_fam"/>
</dbReference>